<comment type="caution">
    <text evidence="7">Lacks conserved residue(s) required for the propagation of feature annotation.</text>
</comment>
<feature type="domain" description="Mechanosensitive ion channel MscS" evidence="8">
    <location>
        <begin position="115"/>
        <end position="181"/>
    </location>
</feature>
<dbReference type="InterPro" id="IPR049142">
    <property type="entry name" value="MS_channel_1st"/>
</dbReference>
<dbReference type="Gene3D" id="1.10.287.1260">
    <property type="match status" value="1"/>
</dbReference>
<feature type="domain" description="Mechanosensitive ion channel transmembrane helices 2/3" evidence="10">
    <location>
        <begin position="81"/>
        <end position="113"/>
    </location>
</feature>
<feature type="transmembrane region" description="Helical" evidence="7">
    <location>
        <begin position="99"/>
        <end position="128"/>
    </location>
</feature>
<evidence type="ECO:0000256" key="4">
    <source>
        <dbReference type="ARBA" id="ARBA00022692"/>
    </source>
</evidence>
<dbReference type="InterPro" id="IPR010920">
    <property type="entry name" value="LSM_dom_sf"/>
</dbReference>
<dbReference type="PANTHER" id="PTHR30221:SF1">
    <property type="entry name" value="SMALL-CONDUCTANCE MECHANOSENSITIVE CHANNEL"/>
    <property type="match status" value="1"/>
</dbReference>
<dbReference type="InterPro" id="IPR011014">
    <property type="entry name" value="MscS_channel_TM-2"/>
</dbReference>
<evidence type="ECO:0000259" key="10">
    <source>
        <dbReference type="Pfam" id="PF21088"/>
    </source>
</evidence>
<keyword evidence="4 7" id="KW-0812">Transmembrane</keyword>
<evidence type="ECO:0000259" key="9">
    <source>
        <dbReference type="Pfam" id="PF21082"/>
    </source>
</evidence>
<comment type="caution">
    <text evidence="11">The sequence shown here is derived from an EMBL/GenBank/DDBJ whole genome shotgun (WGS) entry which is preliminary data.</text>
</comment>
<dbReference type="SUPFAM" id="SSF82861">
    <property type="entry name" value="Mechanosensitive channel protein MscS (YggB), transmembrane region"/>
    <property type="match status" value="1"/>
</dbReference>
<evidence type="ECO:0000256" key="7">
    <source>
        <dbReference type="RuleBase" id="RU369025"/>
    </source>
</evidence>
<dbReference type="InterPro" id="IPR049278">
    <property type="entry name" value="MS_channel_C"/>
</dbReference>
<evidence type="ECO:0000256" key="6">
    <source>
        <dbReference type="ARBA" id="ARBA00023136"/>
    </source>
</evidence>
<keyword evidence="7" id="KW-0407">Ion channel</keyword>
<dbReference type="Proteomes" id="UP000637267">
    <property type="component" value="Unassembled WGS sequence"/>
</dbReference>
<dbReference type="PANTHER" id="PTHR30221">
    <property type="entry name" value="SMALL-CONDUCTANCE MECHANOSENSITIVE CHANNEL"/>
    <property type="match status" value="1"/>
</dbReference>
<dbReference type="Pfam" id="PF21088">
    <property type="entry name" value="MS_channel_1st"/>
    <property type="match status" value="1"/>
</dbReference>
<dbReference type="InterPro" id="IPR011066">
    <property type="entry name" value="MscS_channel_C_sf"/>
</dbReference>
<keyword evidence="7" id="KW-0997">Cell inner membrane</keyword>
<feature type="transmembrane region" description="Helical" evidence="7">
    <location>
        <begin position="25"/>
        <end position="45"/>
    </location>
</feature>
<dbReference type="InterPro" id="IPR008910">
    <property type="entry name" value="MSC_TM_helix"/>
</dbReference>
<evidence type="ECO:0000256" key="2">
    <source>
        <dbReference type="ARBA" id="ARBA00008017"/>
    </source>
</evidence>
<keyword evidence="3" id="KW-1003">Cell membrane</keyword>
<protein>
    <recommendedName>
        <fullName evidence="7">Small-conductance mechanosensitive channel</fullName>
    </recommendedName>
</protein>
<sequence length="272" mass="29388">MPIATATASAPAHTQYTLDWLTTHALSFGVDIVFAAIILIVGWWLSNRISAMVMRSLARTSADATIRPVLASIIEWTVRLVALTAALDRFGVRTTSIVAALGAAGLAIGLALQGTLQNIAAGFMILLLRPFKVGDYIEGAGTIAGTVKEISLFYTRLNKADGQGMFVPNSQLWSNAITNYSSNGTRRIEAHLVVPHTEVTNAIEHLRMLIDSDNRILTDPAPNVVVSDFTDVGTRITVYAWTQNADFLSVKSELLGQVPPELKKTVTITQRA</sequence>
<dbReference type="Gene3D" id="3.30.70.100">
    <property type="match status" value="1"/>
</dbReference>
<dbReference type="InterPro" id="IPR045275">
    <property type="entry name" value="MscS_archaea/bacteria_type"/>
</dbReference>
<keyword evidence="6 7" id="KW-0472">Membrane</keyword>
<keyword evidence="12" id="KW-1185">Reference proteome</keyword>
<dbReference type="Pfam" id="PF21082">
    <property type="entry name" value="MS_channel_3rd"/>
    <property type="match status" value="1"/>
</dbReference>
<evidence type="ECO:0000259" key="8">
    <source>
        <dbReference type="Pfam" id="PF00924"/>
    </source>
</evidence>
<reference evidence="12" key="1">
    <citation type="journal article" date="2019" name="Int. J. Syst. Evol. Microbiol.">
        <title>The Global Catalogue of Microorganisms (GCM) 10K type strain sequencing project: providing services to taxonomists for standard genome sequencing and annotation.</title>
        <authorList>
            <consortium name="The Broad Institute Genomics Platform"/>
            <consortium name="The Broad Institute Genome Sequencing Center for Infectious Disease"/>
            <person name="Wu L."/>
            <person name="Ma J."/>
        </authorList>
    </citation>
    <scope>NUCLEOTIDE SEQUENCE [LARGE SCALE GENOMIC DNA]</scope>
    <source>
        <strain evidence="12">CGMCC 1.8859</strain>
    </source>
</reference>
<gene>
    <name evidence="11" type="ORF">GCM10010970_04760</name>
</gene>
<name>A0ABQ2P4T1_9NEIS</name>
<comment type="similarity">
    <text evidence="2 7">Belongs to the MscS (TC 1.A.23) family.</text>
</comment>
<comment type="subcellular location">
    <subcellularLocation>
        <location evidence="7">Cell inner membrane</location>
        <topology evidence="7">Multi-pass membrane protein</topology>
    </subcellularLocation>
    <subcellularLocation>
        <location evidence="1">Cell membrane</location>
        <topology evidence="1">Multi-pass membrane protein</topology>
    </subcellularLocation>
</comment>
<dbReference type="EMBL" id="BMLX01000001">
    <property type="protein sequence ID" value="GGP18404.1"/>
    <property type="molecule type" value="Genomic_DNA"/>
</dbReference>
<comment type="function">
    <text evidence="7">Mechanosensitive channel that participates in the regulation of osmotic pressure changes within the cell, opening in response to stretch forces in the membrane lipid bilayer, without the need for other proteins. Contributes to normal resistance to hypoosmotic shock. Forms an ion channel of 1.0 nanosiemens conductance with a slight preference for anions.</text>
</comment>
<dbReference type="Pfam" id="PF00924">
    <property type="entry name" value="MS_channel_2nd"/>
    <property type="match status" value="1"/>
</dbReference>
<evidence type="ECO:0000256" key="1">
    <source>
        <dbReference type="ARBA" id="ARBA00004651"/>
    </source>
</evidence>
<proteinExistence type="inferred from homology"/>
<dbReference type="Gene3D" id="2.30.30.60">
    <property type="match status" value="1"/>
</dbReference>
<dbReference type="RefSeq" id="WP_188701944.1">
    <property type="nucleotide sequence ID" value="NZ_BMLX01000001.1"/>
</dbReference>
<keyword evidence="5 7" id="KW-1133">Transmembrane helix</keyword>
<organism evidence="11 12">
    <name type="scientific">Silvimonas iriomotensis</name>
    <dbReference type="NCBI Taxonomy" id="449662"/>
    <lineage>
        <taxon>Bacteria</taxon>
        <taxon>Pseudomonadati</taxon>
        <taxon>Pseudomonadota</taxon>
        <taxon>Betaproteobacteria</taxon>
        <taxon>Neisseriales</taxon>
        <taxon>Chitinibacteraceae</taxon>
        <taxon>Silvimonas</taxon>
    </lineage>
</organism>
<dbReference type="SUPFAM" id="SSF50182">
    <property type="entry name" value="Sm-like ribonucleoproteins"/>
    <property type="match status" value="1"/>
</dbReference>
<keyword evidence="7" id="KW-0406">Ion transport</keyword>
<dbReference type="InterPro" id="IPR006685">
    <property type="entry name" value="MscS_channel_2nd"/>
</dbReference>
<evidence type="ECO:0000256" key="3">
    <source>
        <dbReference type="ARBA" id="ARBA00022475"/>
    </source>
</evidence>
<feature type="domain" description="Mechanosensitive ion channel MscS C-terminal" evidence="9">
    <location>
        <begin position="199"/>
        <end position="258"/>
    </location>
</feature>
<evidence type="ECO:0000256" key="5">
    <source>
        <dbReference type="ARBA" id="ARBA00022989"/>
    </source>
</evidence>
<dbReference type="Pfam" id="PF05552">
    <property type="entry name" value="MS_channel_1st_1"/>
    <property type="match status" value="1"/>
</dbReference>
<keyword evidence="7" id="KW-0813">Transport</keyword>
<dbReference type="InterPro" id="IPR023408">
    <property type="entry name" value="MscS_beta-dom_sf"/>
</dbReference>
<evidence type="ECO:0000313" key="12">
    <source>
        <dbReference type="Proteomes" id="UP000637267"/>
    </source>
</evidence>
<dbReference type="SUPFAM" id="SSF82689">
    <property type="entry name" value="Mechanosensitive channel protein MscS (YggB), C-terminal domain"/>
    <property type="match status" value="1"/>
</dbReference>
<accession>A0ABQ2P4T1</accession>
<evidence type="ECO:0000313" key="11">
    <source>
        <dbReference type="EMBL" id="GGP18404.1"/>
    </source>
</evidence>
<comment type="subunit">
    <text evidence="7">Homoheptamer.</text>
</comment>